<keyword evidence="4" id="KW-1185">Reference proteome</keyword>
<proteinExistence type="inferred from homology"/>
<accession>A0ABX3H6R7</accession>
<dbReference type="RefSeq" id="WP_076112220.1">
    <property type="nucleotide sequence ID" value="NZ_MPTB01000024.1"/>
</dbReference>
<organism evidence="3 4">
    <name type="scientific">Paenibacillus borealis</name>
    <dbReference type="NCBI Taxonomy" id="160799"/>
    <lineage>
        <taxon>Bacteria</taxon>
        <taxon>Bacillati</taxon>
        <taxon>Bacillota</taxon>
        <taxon>Bacilli</taxon>
        <taxon>Bacillales</taxon>
        <taxon>Paenibacillaceae</taxon>
        <taxon>Paenibacillus</taxon>
    </lineage>
</organism>
<gene>
    <name evidence="3" type="ORF">BSK56_18590</name>
</gene>
<dbReference type="InterPro" id="IPR002575">
    <property type="entry name" value="Aminoglycoside_PTrfase"/>
</dbReference>
<evidence type="ECO:0000313" key="4">
    <source>
        <dbReference type="Proteomes" id="UP000187412"/>
    </source>
</evidence>
<reference evidence="3 4" key="1">
    <citation type="submission" date="2016-10" db="EMBL/GenBank/DDBJ databases">
        <title>Paenibacillus species isolates.</title>
        <authorList>
            <person name="Beno S.M."/>
        </authorList>
    </citation>
    <scope>NUCLEOTIDE SEQUENCE [LARGE SCALE GENOMIC DNA]</scope>
    <source>
        <strain evidence="3 4">FSL H7-0744</strain>
    </source>
</reference>
<dbReference type="PANTHER" id="PTHR21064:SF6">
    <property type="entry name" value="AMINOGLYCOSIDE PHOSPHOTRANSFERASE DOMAIN-CONTAINING PROTEIN"/>
    <property type="match status" value="1"/>
</dbReference>
<feature type="domain" description="Aminoglycoside phosphotransferase" evidence="2">
    <location>
        <begin position="52"/>
        <end position="249"/>
    </location>
</feature>
<dbReference type="PANTHER" id="PTHR21064">
    <property type="entry name" value="AMINOGLYCOSIDE PHOSPHOTRANSFERASE DOMAIN-CONTAINING PROTEIN-RELATED"/>
    <property type="match status" value="1"/>
</dbReference>
<dbReference type="Gene3D" id="3.90.1200.10">
    <property type="match status" value="1"/>
</dbReference>
<name>A0ABX3H6R7_PAEBO</name>
<evidence type="ECO:0000256" key="1">
    <source>
        <dbReference type="ARBA" id="ARBA00038240"/>
    </source>
</evidence>
<dbReference type="Proteomes" id="UP000187412">
    <property type="component" value="Unassembled WGS sequence"/>
</dbReference>
<evidence type="ECO:0000259" key="2">
    <source>
        <dbReference type="Pfam" id="PF01636"/>
    </source>
</evidence>
<comment type="similarity">
    <text evidence="1">Belongs to the pseudomonas-type ThrB family.</text>
</comment>
<evidence type="ECO:0000313" key="3">
    <source>
        <dbReference type="EMBL" id="OMD45678.1"/>
    </source>
</evidence>
<comment type="caution">
    <text evidence="3">The sequence shown here is derived from an EMBL/GenBank/DDBJ whole genome shotgun (WGS) entry which is preliminary data.</text>
</comment>
<dbReference type="SUPFAM" id="SSF56112">
    <property type="entry name" value="Protein kinase-like (PK-like)"/>
    <property type="match status" value="1"/>
</dbReference>
<protein>
    <recommendedName>
        <fullName evidence="2">Aminoglycoside phosphotransferase domain-containing protein</fullName>
    </recommendedName>
</protein>
<dbReference type="InterPro" id="IPR011009">
    <property type="entry name" value="Kinase-like_dom_sf"/>
</dbReference>
<sequence length="327" mass="37779">MLKLKYLFSNERLAEMLLGNWTYDPESLHLFQYYRISSNAIYPFRSAGNGQFLRFAPQSEKLIENLLAELEFISYLKDCGYGVLEAVPSLEGKELVEAKTPWGEYYASVFKRVPGVQLQDAGLSDHVMFRYGEALGKLHQLSSTYSPVQIKRGSYRDVLDWTVDVLKAFPQETAALAEARELAEYFSKLPVTPANYGLIHYDFELDNVFYDEASDTISAIDFDDCMYHWYAVDIEQSLDSLVEEIDPEEFGLKKERFMEGYRSQFSLPEDGPSMAACRRFADLYGYARVLRSTAEQWEHEPEWLTGLRRRLNHSLVTRSARFGERLT</sequence>
<dbReference type="Pfam" id="PF01636">
    <property type="entry name" value="APH"/>
    <property type="match status" value="1"/>
</dbReference>
<dbReference type="InterPro" id="IPR050249">
    <property type="entry name" value="Pseudomonas-type_ThrB"/>
</dbReference>
<dbReference type="EMBL" id="MPTB01000024">
    <property type="protein sequence ID" value="OMD45678.1"/>
    <property type="molecule type" value="Genomic_DNA"/>
</dbReference>